<dbReference type="Gene3D" id="3.40.50.150">
    <property type="entry name" value="Vaccinia Virus protein VP39"/>
    <property type="match status" value="1"/>
</dbReference>
<dbReference type="Gene3D" id="2.70.160.11">
    <property type="entry name" value="Hnrnp arginine n-methyltransferase1"/>
    <property type="match status" value="1"/>
</dbReference>
<dbReference type="InterPro" id="IPR019734">
    <property type="entry name" value="TPR_rpt"/>
</dbReference>
<organism evidence="3 4">
    <name type="scientific">Chrysophaeum taylorii</name>
    <dbReference type="NCBI Taxonomy" id="2483200"/>
    <lineage>
        <taxon>Eukaryota</taxon>
        <taxon>Sar</taxon>
        <taxon>Stramenopiles</taxon>
        <taxon>Ochrophyta</taxon>
        <taxon>Pelagophyceae</taxon>
        <taxon>Pelagomonadales</taxon>
        <taxon>Pelagomonadaceae</taxon>
        <taxon>Chrysophaeum</taxon>
    </lineage>
</organism>
<dbReference type="Pfam" id="PF06325">
    <property type="entry name" value="PrmA"/>
    <property type="match status" value="1"/>
</dbReference>
<dbReference type="InterPro" id="IPR025799">
    <property type="entry name" value="Arg_MeTrfase"/>
</dbReference>
<dbReference type="InterPro" id="IPR029063">
    <property type="entry name" value="SAM-dependent_MTases_sf"/>
</dbReference>
<comment type="caution">
    <text evidence="3">The sequence shown here is derived from an EMBL/GenBank/DDBJ whole genome shotgun (WGS) entry which is preliminary data.</text>
</comment>
<dbReference type="PANTHER" id="PTHR11006">
    <property type="entry name" value="PROTEIN ARGININE N-METHYLTRANSFERASE"/>
    <property type="match status" value="1"/>
</dbReference>
<evidence type="ECO:0000313" key="4">
    <source>
        <dbReference type="Proteomes" id="UP001230188"/>
    </source>
</evidence>
<protein>
    <submittedName>
        <fullName evidence="3">Uncharacterized protein</fullName>
    </submittedName>
</protein>
<dbReference type="Gene3D" id="1.25.40.10">
    <property type="entry name" value="Tetratricopeptide repeat domain"/>
    <property type="match status" value="1"/>
</dbReference>
<evidence type="ECO:0000256" key="1">
    <source>
        <dbReference type="ARBA" id="ARBA00022691"/>
    </source>
</evidence>
<dbReference type="PROSITE" id="PS50005">
    <property type="entry name" value="TPR"/>
    <property type="match status" value="1"/>
</dbReference>
<accession>A0AAD7XHV4</accession>
<dbReference type="SUPFAM" id="SSF48452">
    <property type="entry name" value="TPR-like"/>
    <property type="match status" value="1"/>
</dbReference>
<dbReference type="InterPro" id="IPR011990">
    <property type="entry name" value="TPR-like_helical_dom_sf"/>
</dbReference>
<evidence type="ECO:0000313" key="3">
    <source>
        <dbReference type="EMBL" id="KAJ8598981.1"/>
    </source>
</evidence>
<dbReference type="Proteomes" id="UP001230188">
    <property type="component" value="Unassembled WGS sequence"/>
</dbReference>
<dbReference type="AlphaFoldDB" id="A0AAD7XHV4"/>
<dbReference type="PANTHER" id="PTHR11006:SF4">
    <property type="entry name" value="PROTEIN ARGININE N-METHYLTRANSFERASE 7"/>
    <property type="match status" value="1"/>
</dbReference>
<sequence length="944" mass="104476">MLTARGRSVKSVRVMASDVPYPAAQPKHYVPGTVTYARNKFAVTYDNGDDTERYDANDEDKGILAELSMGYFLPFENDSELGAQAFKARDFGKATEYYTTVIAGTQYLAEKDAANIKAITTAVSNRSASRLRIDVEGSLSDARECVRLRPEWQKSWFRLGRALLAKGAAAEAEAAFAEGIQLDTSNAEMIRWRAKAREKMAEQRAAELKKRRYQTDYSKFRLEEEAEIGAVEDNKPVINSIEEMHDLMAKKQQAQLDQQPAVELGFTAAMLEGDLSDSIEEESTAAMVRWLDEASALQEPRRVLDSSERWLEEAVEMASREMDARGVDGLWLFVGCGSGAALEKVGGGRRVDVYPTQGPFVTKACRSRANARARFVQEQPLLATFEVEEKATVVVLAGCFDAGLLGRGLVPFVRHCRRHLAVPHALVIPRRARVFATPVRVSIPSPCGFDFGILDDEYRWGPWYDEVDEGGLQTVELLAAGEEVFCFELMGGDLPVSDASDLEFRVPESSIVNGIAFWFSAELLPGGGGFGGEGKKAWSSPFGDKKKAVQWVDPVSCGSGVLRIRASHNSTRLKFRVLEPRPLPAVYEAYVSRWHLDMVSDGSRNAAFEKGIEHVVVKGKRVVDFGTGTGLLAFLAERHGAASVTGFETRGHLVSLARRLAKINNMTKCKFVHKDCRHLVMGKDLKHKCDVLVLELFDYGFLGEGVLHFVHFAWRSCLAENARVVPRGGRIRAQLVHLPVDDDAWKPYQYAPDYYGIDLSATPHSRLTDPFAVFEFDFDDQSKFKLPPERGDERLIDARVVESGVANAVVFWHDLQLAPGVEITTSPDGPRKSCWLQACQPLPPTKVVEGAAVSVRARHQGSRCTFGLDVHHHVPLDPRWVQLHASLADRAKKLEKTLAFNSKAKQQAADALLSIALDPARFATHGFCIDGATAQDMALSFFST</sequence>
<dbReference type="GO" id="GO:0016274">
    <property type="term" value="F:protein-arginine N-methyltransferase activity"/>
    <property type="evidence" value="ECO:0007669"/>
    <property type="project" value="InterPro"/>
</dbReference>
<keyword evidence="1" id="KW-0949">S-adenosyl-L-methionine</keyword>
<reference evidence="3" key="1">
    <citation type="submission" date="2023-01" db="EMBL/GenBank/DDBJ databases">
        <title>Metagenome sequencing of chrysophaentin producing Chrysophaeum taylorii.</title>
        <authorList>
            <person name="Davison J."/>
            <person name="Bewley C."/>
        </authorList>
    </citation>
    <scope>NUCLEOTIDE SEQUENCE</scope>
    <source>
        <strain evidence="3">NIES-1699</strain>
    </source>
</reference>
<dbReference type="EMBL" id="JAQMWT010000596">
    <property type="protein sequence ID" value="KAJ8598981.1"/>
    <property type="molecule type" value="Genomic_DNA"/>
</dbReference>
<keyword evidence="2" id="KW-0802">TPR repeat</keyword>
<dbReference type="SUPFAM" id="SSF53335">
    <property type="entry name" value="S-adenosyl-L-methionine-dependent methyltransferases"/>
    <property type="match status" value="1"/>
</dbReference>
<dbReference type="CDD" id="cd02440">
    <property type="entry name" value="AdoMet_MTases"/>
    <property type="match status" value="1"/>
</dbReference>
<proteinExistence type="predicted"/>
<dbReference type="GO" id="GO:0042054">
    <property type="term" value="F:histone methyltransferase activity"/>
    <property type="evidence" value="ECO:0007669"/>
    <property type="project" value="TreeGrafter"/>
</dbReference>
<feature type="repeat" description="TPR" evidence="2">
    <location>
        <begin position="153"/>
        <end position="186"/>
    </location>
</feature>
<evidence type="ECO:0000256" key="2">
    <source>
        <dbReference type="PROSITE-ProRule" id="PRU00339"/>
    </source>
</evidence>
<name>A0AAD7XHV4_9STRA</name>
<gene>
    <name evidence="3" type="ORF">CTAYLR_010452</name>
</gene>
<keyword evidence="4" id="KW-1185">Reference proteome</keyword>